<keyword evidence="3" id="KW-1185">Reference proteome</keyword>
<protein>
    <submittedName>
        <fullName evidence="2">Uncharacterized protein</fullName>
    </submittedName>
</protein>
<dbReference type="OrthoDB" id="431931at2759"/>
<proteinExistence type="predicted"/>
<organism evidence="2 3">
    <name type="scientific">Symbiodinium microadriaticum</name>
    <name type="common">Dinoflagellate</name>
    <name type="synonym">Zooxanthella microadriatica</name>
    <dbReference type="NCBI Taxonomy" id="2951"/>
    <lineage>
        <taxon>Eukaryota</taxon>
        <taxon>Sar</taxon>
        <taxon>Alveolata</taxon>
        <taxon>Dinophyceae</taxon>
        <taxon>Suessiales</taxon>
        <taxon>Symbiodiniaceae</taxon>
        <taxon>Symbiodinium</taxon>
    </lineage>
</organism>
<feature type="region of interest" description="Disordered" evidence="1">
    <location>
        <begin position="37"/>
        <end position="59"/>
    </location>
</feature>
<evidence type="ECO:0000313" key="3">
    <source>
        <dbReference type="Proteomes" id="UP000186817"/>
    </source>
</evidence>
<sequence>MGSDVCSKRSASCGHCHIEEGSSTIGNQGGNLIAEASPPGAAMTDPAATAGPAADEGSARQNEIADTLRKLRKLVVFSGEELTENLPLYFNSVSLLEELEARVEAEVDAMTPSMRMMALRCARGSETAVELLRRARPPLQARANAFPQGEKMFKLDLSWHGIDRDLWPLSSWNKSLGETGPRPRHNAKGRGKDRDALREEAIWQLEKHQEVDQLTEEDRAGPSRHQACRLARRRRYDPHGYWPCNRRMWWKLDDHDNHLCDGCKRFR</sequence>
<accession>A0A1Q9D943</accession>
<evidence type="ECO:0000256" key="1">
    <source>
        <dbReference type="SAM" id="MobiDB-lite"/>
    </source>
</evidence>
<evidence type="ECO:0000313" key="2">
    <source>
        <dbReference type="EMBL" id="OLP91668.1"/>
    </source>
</evidence>
<dbReference type="Proteomes" id="UP000186817">
    <property type="component" value="Unassembled WGS sequence"/>
</dbReference>
<dbReference type="AlphaFoldDB" id="A0A1Q9D943"/>
<name>A0A1Q9D943_SYMMI</name>
<feature type="compositionally biased region" description="Low complexity" evidence="1">
    <location>
        <begin position="38"/>
        <end position="55"/>
    </location>
</feature>
<reference evidence="2 3" key="1">
    <citation type="submission" date="2016-02" db="EMBL/GenBank/DDBJ databases">
        <title>Genome analysis of coral dinoflagellate symbionts highlights evolutionary adaptations to a symbiotic lifestyle.</title>
        <authorList>
            <person name="Aranda M."/>
            <person name="Li Y."/>
            <person name="Liew Y.J."/>
            <person name="Baumgarten S."/>
            <person name="Simakov O."/>
            <person name="Wilson M."/>
            <person name="Piel J."/>
            <person name="Ashoor H."/>
            <person name="Bougouffa S."/>
            <person name="Bajic V.B."/>
            <person name="Ryu T."/>
            <person name="Ravasi T."/>
            <person name="Bayer T."/>
            <person name="Micklem G."/>
            <person name="Kim H."/>
            <person name="Bhak J."/>
            <person name="Lajeunesse T.C."/>
            <person name="Voolstra C.R."/>
        </authorList>
    </citation>
    <scope>NUCLEOTIDE SEQUENCE [LARGE SCALE GENOMIC DNA]</scope>
    <source>
        <strain evidence="2 3">CCMP2467</strain>
    </source>
</reference>
<dbReference type="EMBL" id="LSRX01000654">
    <property type="protein sequence ID" value="OLP91668.1"/>
    <property type="molecule type" value="Genomic_DNA"/>
</dbReference>
<comment type="caution">
    <text evidence="2">The sequence shown here is derived from an EMBL/GenBank/DDBJ whole genome shotgun (WGS) entry which is preliminary data.</text>
</comment>
<gene>
    <name evidence="2" type="ORF">AK812_SmicGene26572</name>
</gene>